<dbReference type="InterPro" id="IPR014722">
    <property type="entry name" value="Rib_uL2_dom2"/>
</dbReference>
<comment type="subunit">
    <text evidence="6">Part of the 50S ribosomal subunit. Forms a bridge to the 30S subunit in the 70S ribosome.</text>
</comment>
<dbReference type="Pfam" id="PF03947">
    <property type="entry name" value="Ribosomal_L2_C"/>
    <property type="match status" value="1"/>
</dbReference>
<evidence type="ECO:0000259" key="9">
    <source>
        <dbReference type="SMART" id="SM01383"/>
    </source>
</evidence>
<evidence type="ECO:0000256" key="6">
    <source>
        <dbReference type="HAMAP-Rule" id="MF_01320"/>
    </source>
</evidence>
<keyword evidence="5 6" id="KW-0687">Ribonucleoprotein</keyword>
<sequence>MGHRLIQQNRGRGTPTYRAPSHKFRAELKHVKLDGGETVRGLVKDIVHDPARSAPVARVVLDNDEERYILVPEGVYVGQEIACGASAEIKPGNSLPLAEIPEGIPICNIESSPRSGGQFARSSGVYGILIAHDVGKTVVQLPSGEMKWLSPQCMATIGVVAGGGRTDKPFVKAGKKYHKMKSKAGKYPRVRGVAMNVVDHPFGGGGWQHPGRPKTVSRNTPPGRKVGSIAARRTGKR</sequence>
<dbReference type="InterPro" id="IPR014726">
    <property type="entry name" value="Ribosomal_uL2_dom3"/>
</dbReference>
<dbReference type="AlphaFoldDB" id="A0A101FV25"/>
<evidence type="ECO:0000256" key="3">
    <source>
        <dbReference type="ARBA" id="ARBA00022884"/>
    </source>
</evidence>
<dbReference type="PATRIC" id="fig|301375.6.peg.1344"/>
<dbReference type="SUPFAM" id="SSF50104">
    <property type="entry name" value="Translation proteins SH3-like domain"/>
    <property type="match status" value="1"/>
</dbReference>
<dbReference type="Pfam" id="PF00181">
    <property type="entry name" value="Ribosomal_L2_N"/>
    <property type="match status" value="1"/>
</dbReference>
<feature type="domain" description="Large ribosomal subunit protein uL2 RNA-binding" evidence="9">
    <location>
        <begin position="11"/>
        <end position="83"/>
    </location>
</feature>
<evidence type="ECO:0000313" key="11">
    <source>
        <dbReference type="EMBL" id="KUK95163.1"/>
    </source>
</evidence>
<dbReference type="InterPro" id="IPR008991">
    <property type="entry name" value="Translation_prot_SH3-like_sf"/>
</dbReference>
<dbReference type="InterPro" id="IPR023672">
    <property type="entry name" value="Ribosomal_uL2_arc_euk"/>
</dbReference>
<dbReference type="PANTHER" id="PTHR13691">
    <property type="entry name" value="RIBOSOMAL PROTEIN L2"/>
    <property type="match status" value="1"/>
</dbReference>
<evidence type="ECO:0000256" key="2">
    <source>
        <dbReference type="ARBA" id="ARBA00022730"/>
    </source>
</evidence>
<comment type="function">
    <text evidence="6">One of the primary rRNA binding proteins. Required for association of the 30S and 50S subunits to form the 70S ribosome, for tRNA binding and peptide bond formation. It has been suggested to have peptidyltransferase activity; this is somewhat controversial. Makes several contacts with the 16S rRNA in the 70S ribosome.</text>
</comment>
<evidence type="ECO:0000313" key="12">
    <source>
        <dbReference type="Proteomes" id="UP000053961"/>
    </source>
</evidence>
<dbReference type="Gene3D" id="4.10.950.10">
    <property type="entry name" value="Ribosomal protein L2, domain 3"/>
    <property type="match status" value="1"/>
</dbReference>
<keyword evidence="3 6" id="KW-0694">RNA-binding</keyword>
<evidence type="ECO:0000313" key="10">
    <source>
        <dbReference type="EMBL" id="KUK44973.1"/>
    </source>
</evidence>
<dbReference type="PIRSF" id="PIRSF002158">
    <property type="entry name" value="Ribosomal_L2"/>
    <property type="match status" value="1"/>
</dbReference>
<keyword evidence="4 6" id="KW-0689">Ribosomal protein</keyword>
<dbReference type="GO" id="GO:0002181">
    <property type="term" value="P:cytoplasmic translation"/>
    <property type="evidence" value="ECO:0007669"/>
    <property type="project" value="TreeGrafter"/>
</dbReference>
<accession>A0A101FV25</accession>
<dbReference type="SMART" id="SM01383">
    <property type="entry name" value="Ribosomal_L2"/>
    <property type="match status" value="1"/>
</dbReference>
<proteinExistence type="inferred from homology"/>
<dbReference type="Gene3D" id="2.30.30.30">
    <property type="match status" value="1"/>
</dbReference>
<dbReference type="Gene3D" id="2.40.50.140">
    <property type="entry name" value="Nucleic acid-binding proteins"/>
    <property type="match status" value="1"/>
</dbReference>
<dbReference type="SMART" id="SM01382">
    <property type="entry name" value="Ribosomal_L2_C"/>
    <property type="match status" value="1"/>
</dbReference>
<keyword evidence="2 6" id="KW-0699">rRNA-binding</keyword>
<comment type="caution">
    <text evidence="10">The sequence shown here is derived from an EMBL/GenBank/DDBJ whole genome shotgun (WGS) entry which is preliminary data.</text>
</comment>
<dbReference type="InterPro" id="IPR022669">
    <property type="entry name" value="Ribosomal_uL2_C"/>
</dbReference>
<dbReference type="SUPFAM" id="SSF50249">
    <property type="entry name" value="Nucleic acid-binding proteins"/>
    <property type="match status" value="1"/>
</dbReference>
<evidence type="ECO:0000259" key="8">
    <source>
        <dbReference type="SMART" id="SM01382"/>
    </source>
</evidence>
<organism evidence="10 13">
    <name type="scientific">Methanothrix harundinacea</name>
    <dbReference type="NCBI Taxonomy" id="301375"/>
    <lineage>
        <taxon>Archaea</taxon>
        <taxon>Methanobacteriati</taxon>
        <taxon>Methanobacteriota</taxon>
        <taxon>Stenosarchaea group</taxon>
        <taxon>Methanomicrobia</taxon>
        <taxon>Methanotrichales</taxon>
        <taxon>Methanotrichaceae</taxon>
        <taxon>Methanothrix</taxon>
    </lineage>
</organism>
<dbReference type="EMBL" id="LGHB01000037">
    <property type="protein sequence ID" value="KUK95163.1"/>
    <property type="molecule type" value="Genomic_DNA"/>
</dbReference>
<dbReference type="Proteomes" id="UP000057043">
    <property type="component" value="Unassembled WGS sequence"/>
</dbReference>
<reference evidence="12 13" key="2">
    <citation type="journal article" date="2015" name="MBio">
        <title>Genome-Resolved Metagenomic Analysis Reveals Roles for Candidate Phyla and Other Microbial Community Members in Biogeochemical Transformations in Oil Reservoirs.</title>
        <authorList>
            <person name="Hu P."/>
            <person name="Tom L."/>
            <person name="Singh A."/>
            <person name="Thomas B.C."/>
            <person name="Baker B.J."/>
            <person name="Piceno Y.M."/>
            <person name="Andersen G.L."/>
            <person name="Banfield J.F."/>
        </authorList>
    </citation>
    <scope>NUCLEOTIDE SEQUENCE [LARGE SCALE GENOMIC DNA]</scope>
    <source>
        <strain evidence="10">57_489</strain>
    </source>
</reference>
<dbReference type="NCBIfam" id="NF007180">
    <property type="entry name" value="PRK09612.1"/>
    <property type="match status" value="1"/>
</dbReference>
<comment type="similarity">
    <text evidence="1 6">Belongs to the universal ribosomal protein uL2 family.</text>
</comment>
<dbReference type="FunFam" id="4.10.950.10:FF:000002">
    <property type="entry name" value="60S ribosomal protein L2"/>
    <property type="match status" value="1"/>
</dbReference>
<evidence type="ECO:0000313" key="13">
    <source>
        <dbReference type="Proteomes" id="UP000057043"/>
    </source>
</evidence>
<reference evidence="11" key="1">
    <citation type="journal article" date="2015" name="MBio">
        <title>Genome-resolved metagenomic analysis reveals roles for candidate phyla and other microbial community members in biogeochemical transformations in oil reservoirs.</title>
        <authorList>
            <person name="Hu P."/>
            <person name="Tom L."/>
            <person name="Singh A."/>
            <person name="Thomas B.C."/>
            <person name="Baker B.J."/>
            <person name="Piceno Y.M."/>
            <person name="Andersen G.L."/>
            <person name="Banfield J.F."/>
        </authorList>
    </citation>
    <scope>NUCLEOTIDE SEQUENCE [LARGE SCALE GENOMIC DNA]</scope>
    <source>
        <strain evidence="11">56_747</strain>
    </source>
</reference>
<dbReference type="GO" id="GO:0003735">
    <property type="term" value="F:structural constituent of ribosome"/>
    <property type="evidence" value="ECO:0007669"/>
    <property type="project" value="InterPro"/>
</dbReference>
<dbReference type="InterPro" id="IPR002171">
    <property type="entry name" value="Ribosomal_uL2"/>
</dbReference>
<evidence type="ECO:0000256" key="1">
    <source>
        <dbReference type="ARBA" id="ARBA00005636"/>
    </source>
</evidence>
<dbReference type="InterPro" id="IPR022666">
    <property type="entry name" value="Ribosomal_uL2_RNA-bd_dom"/>
</dbReference>
<feature type="domain" description="Large ribosomal subunit protein uL2 C-terminal" evidence="8">
    <location>
        <begin position="89"/>
        <end position="222"/>
    </location>
</feature>
<dbReference type="HAMAP" id="MF_01320_A">
    <property type="entry name" value="Ribosomal_uL2_A"/>
    <property type="match status" value="1"/>
</dbReference>
<name>A0A101FV25_9EURY</name>
<evidence type="ECO:0000256" key="4">
    <source>
        <dbReference type="ARBA" id="ARBA00022980"/>
    </source>
</evidence>
<gene>
    <name evidence="6" type="primary">rpl2</name>
    <name evidence="10" type="ORF">XD72_0679</name>
    <name evidence="11" type="ORF">XE07_1901</name>
</gene>
<dbReference type="InterPro" id="IPR012340">
    <property type="entry name" value="NA-bd_OB-fold"/>
</dbReference>
<dbReference type="GO" id="GO:0022625">
    <property type="term" value="C:cytosolic large ribosomal subunit"/>
    <property type="evidence" value="ECO:0007669"/>
    <property type="project" value="TreeGrafter"/>
</dbReference>
<dbReference type="EMBL" id="LGFT01000011">
    <property type="protein sequence ID" value="KUK44973.1"/>
    <property type="molecule type" value="Genomic_DNA"/>
</dbReference>
<protein>
    <recommendedName>
        <fullName evidence="6">Large ribosomal subunit protein uL2</fullName>
    </recommendedName>
</protein>
<dbReference type="Proteomes" id="UP000053961">
    <property type="component" value="Unassembled WGS sequence"/>
</dbReference>
<evidence type="ECO:0000256" key="5">
    <source>
        <dbReference type="ARBA" id="ARBA00023274"/>
    </source>
</evidence>
<dbReference type="PANTHER" id="PTHR13691:SF16">
    <property type="entry name" value="LARGE RIBOSOMAL SUBUNIT PROTEIN UL2"/>
    <property type="match status" value="1"/>
</dbReference>
<evidence type="ECO:0000256" key="7">
    <source>
        <dbReference type="SAM" id="MobiDB-lite"/>
    </source>
</evidence>
<dbReference type="GO" id="GO:0019843">
    <property type="term" value="F:rRNA binding"/>
    <property type="evidence" value="ECO:0007669"/>
    <property type="project" value="UniProtKB-UniRule"/>
</dbReference>
<feature type="region of interest" description="Disordered" evidence="7">
    <location>
        <begin position="202"/>
        <end position="237"/>
    </location>
</feature>